<evidence type="ECO:0000313" key="17">
    <source>
        <dbReference type="EMBL" id="PWA32116.1"/>
    </source>
</evidence>
<evidence type="ECO:0000256" key="11">
    <source>
        <dbReference type="ARBA" id="ARBA00035808"/>
    </source>
</evidence>
<dbReference type="Proteomes" id="UP000250572">
    <property type="component" value="Unassembled WGS sequence"/>
</dbReference>
<evidence type="ECO:0000256" key="16">
    <source>
        <dbReference type="SAM" id="Phobius"/>
    </source>
</evidence>
<evidence type="ECO:0000256" key="12">
    <source>
        <dbReference type="ARBA" id="ARBA00039457"/>
    </source>
</evidence>
<dbReference type="GO" id="GO:0031179">
    <property type="term" value="P:peptide modification"/>
    <property type="evidence" value="ECO:0007669"/>
    <property type="project" value="InterPro"/>
</dbReference>
<dbReference type="STRING" id="33528.ENSGAFP00000011377"/>
<evidence type="ECO:0000256" key="7">
    <source>
        <dbReference type="ARBA" id="ARBA00022679"/>
    </source>
</evidence>
<keyword evidence="5" id="KW-1003">Cell membrane</keyword>
<evidence type="ECO:0000256" key="5">
    <source>
        <dbReference type="ARBA" id="ARBA00022475"/>
    </source>
</evidence>
<dbReference type="Gene3D" id="1.50.10.10">
    <property type="match status" value="1"/>
</dbReference>
<evidence type="ECO:0000256" key="13">
    <source>
        <dbReference type="ARBA" id="ARBA00043169"/>
    </source>
</evidence>
<proteinExistence type="inferred from homology"/>
<dbReference type="PANTHER" id="PTHR12736:SF5">
    <property type="entry name" value="GLUTATHIONE S-TRANSFERASE LANCL1"/>
    <property type="match status" value="1"/>
</dbReference>
<keyword evidence="16" id="KW-1133">Transmembrane helix</keyword>
<dbReference type="AlphaFoldDB" id="A0A315W8L1"/>
<keyword evidence="6" id="KW-0963">Cytoplasm</keyword>
<name>A0A315W8L1_GAMAF</name>
<evidence type="ECO:0000256" key="10">
    <source>
        <dbReference type="ARBA" id="ARBA00023136"/>
    </source>
</evidence>
<reference evidence="17 18" key="1">
    <citation type="journal article" date="2018" name="G3 (Bethesda)">
        <title>A High-Quality Reference Genome for the Invasive Mosquitofish Gambusia affinis Using a Chicago Library.</title>
        <authorList>
            <person name="Hoffberg S.L."/>
            <person name="Troendle N.J."/>
            <person name="Glenn T.C."/>
            <person name="Mahmud O."/>
            <person name="Louha S."/>
            <person name="Chalopin D."/>
            <person name="Bennetzen J.L."/>
            <person name="Mauricio R."/>
        </authorList>
    </citation>
    <scope>NUCLEOTIDE SEQUENCE [LARGE SCALE GENOMIC DNA]</scope>
    <source>
        <strain evidence="17">NE01/NJP1002.9</strain>
        <tissue evidence="17">Muscle</tissue>
    </source>
</reference>
<dbReference type="GO" id="GO:0004364">
    <property type="term" value="F:glutathione transferase activity"/>
    <property type="evidence" value="ECO:0007669"/>
    <property type="project" value="UniProtKB-EC"/>
</dbReference>
<evidence type="ECO:0000256" key="4">
    <source>
        <dbReference type="ARBA" id="ARBA00012452"/>
    </source>
</evidence>
<gene>
    <name evidence="17" type="ORF">CCH79_00013366</name>
</gene>
<dbReference type="InterPro" id="IPR012341">
    <property type="entry name" value="6hp_glycosidase-like_sf"/>
</dbReference>
<feature type="binding site" evidence="15">
    <location>
        <position position="361"/>
    </location>
    <ligand>
        <name>Zn(2+)</name>
        <dbReference type="ChEBI" id="CHEBI:29105"/>
    </ligand>
</feature>
<dbReference type="PRINTS" id="PR01951">
    <property type="entry name" value="LANCEUKARYTE"/>
</dbReference>
<dbReference type="EC" id="2.5.1.18" evidence="4"/>
<dbReference type="GO" id="GO:0005737">
    <property type="term" value="C:cytoplasm"/>
    <property type="evidence" value="ECO:0007669"/>
    <property type="project" value="UniProtKB-SubCell"/>
</dbReference>
<dbReference type="SUPFAM" id="SSF158745">
    <property type="entry name" value="LanC-like"/>
    <property type="match status" value="1"/>
</dbReference>
<feature type="binding site" evidence="15">
    <location>
        <position position="362"/>
    </location>
    <ligand>
        <name>Zn(2+)</name>
        <dbReference type="ChEBI" id="CHEBI:29105"/>
    </ligand>
</feature>
<dbReference type="SMART" id="SM01260">
    <property type="entry name" value="LANC_like"/>
    <property type="match status" value="1"/>
</dbReference>
<dbReference type="PRINTS" id="PR01950">
    <property type="entry name" value="LANCSUPER"/>
</dbReference>
<feature type="transmembrane region" description="Helical" evidence="16">
    <location>
        <begin position="231"/>
        <end position="253"/>
    </location>
</feature>
<feature type="binding site" evidence="15">
    <location>
        <position position="304"/>
    </location>
    <ligand>
        <name>Zn(2+)</name>
        <dbReference type="ChEBI" id="CHEBI:29105"/>
    </ligand>
</feature>
<dbReference type="EMBL" id="NHOQ01000204">
    <property type="protein sequence ID" value="PWA32116.1"/>
    <property type="molecule type" value="Genomic_DNA"/>
</dbReference>
<evidence type="ECO:0000256" key="15">
    <source>
        <dbReference type="PIRSR" id="PIRSR607822-1"/>
    </source>
</evidence>
<evidence type="ECO:0000256" key="3">
    <source>
        <dbReference type="ARBA" id="ARBA00007179"/>
    </source>
</evidence>
<evidence type="ECO:0000256" key="6">
    <source>
        <dbReference type="ARBA" id="ARBA00022490"/>
    </source>
</evidence>
<keyword evidence="18" id="KW-1185">Reference proteome</keyword>
<comment type="catalytic activity">
    <reaction evidence="14">
        <text>RX + glutathione = an S-substituted glutathione + a halide anion + H(+)</text>
        <dbReference type="Rhea" id="RHEA:16437"/>
        <dbReference type="ChEBI" id="CHEBI:15378"/>
        <dbReference type="ChEBI" id="CHEBI:16042"/>
        <dbReference type="ChEBI" id="CHEBI:17792"/>
        <dbReference type="ChEBI" id="CHEBI:57925"/>
        <dbReference type="ChEBI" id="CHEBI:90779"/>
        <dbReference type="EC" id="2.5.1.18"/>
    </reaction>
</comment>
<comment type="similarity">
    <text evidence="3">Belongs to the LanC-like protein family.</text>
</comment>
<dbReference type="Pfam" id="PF05147">
    <property type="entry name" value="LANC_like"/>
    <property type="match status" value="1"/>
</dbReference>
<keyword evidence="16" id="KW-0812">Transmembrane</keyword>
<evidence type="ECO:0000256" key="14">
    <source>
        <dbReference type="ARBA" id="ARBA00047960"/>
    </source>
</evidence>
<dbReference type="PANTHER" id="PTHR12736">
    <property type="entry name" value="LANC-LIKE PROTEIN"/>
    <property type="match status" value="1"/>
</dbReference>
<evidence type="ECO:0000256" key="8">
    <source>
        <dbReference type="ARBA" id="ARBA00022723"/>
    </source>
</evidence>
<dbReference type="GO" id="GO:0005886">
    <property type="term" value="C:plasma membrane"/>
    <property type="evidence" value="ECO:0007669"/>
    <property type="project" value="UniProtKB-SubCell"/>
</dbReference>
<evidence type="ECO:0000256" key="9">
    <source>
        <dbReference type="ARBA" id="ARBA00022833"/>
    </source>
</evidence>
<comment type="catalytic activity">
    <reaction evidence="11">
        <text>1-chloro-2,4-dinitrobenzene + glutathione = 2,4-dinitrophenyl-S-glutathione + chloride + H(+)</text>
        <dbReference type="Rhea" id="RHEA:51220"/>
        <dbReference type="ChEBI" id="CHEBI:15378"/>
        <dbReference type="ChEBI" id="CHEBI:17996"/>
        <dbReference type="ChEBI" id="CHEBI:34718"/>
        <dbReference type="ChEBI" id="CHEBI:57925"/>
        <dbReference type="ChEBI" id="CHEBI:133977"/>
        <dbReference type="EC" id="2.5.1.18"/>
    </reaction>
</comment>
<keyword evidence="8 15" id="KW-0479">Metal-binding</keyword>
<dbReference type="GO" id="GO:0046872">
    <property type="term" value="F:metal ion binding"/>
    <property type="evidence" value="ECO:0007669"/>
    <property type="project" value="UniProtKB-KW"/>
</dbReference>
<evidence type="ECO:0000256" key="2">
    <source>
        <dbReference type="ARBA" id="ARBA00004496"/>
    </source>
</evidence>
<evidence type="ECO:0000256" key="1">
    <source>
        <dbReference type="ARBA" id="ARBA00004202"/>
    </source>
</evidence>
<dbReference type="CDD" id="cd04794">
    <property type="entry name" value="euk_LANCL"/>
    <property type="match status" value="1"/>
</dbReference>
<evidence type="ECO:0000313" key="18">
    <source>
        <dbReference type="Proteomes" id="UP000250572"/>
    </source>
</evidence>
<dbReference type="InterPro" id="IPR020464">
    <property type="entry name" value="LanC-like_prot_euk"/>
</dbReference>
<organism evidence="17 18">
    <name type="scientific">Gambusia affinis</name>
    <name type="common">Western mosquitofish</name>
    <name type="synonym">Heterandria affinis</name>
    <dbReference type="NCBI Taxonomy" id="33528"/>
    <lineage>
        <taxon>Eukaryota</taxon>
        <taxon>Metazoa</taxon>
        <taxon>Chordata</taxon>
        <taxon>Craniata</taxon>
        <taxon>Vertebrata</taxon>
        <taxon>Euteleostomi</taxon>
        <taxon>Actinopterygii</taxon>
        <taxon>Neopterygii</taxon>
        <taxon>Teleostei</taxon>
        <taxon>Neoteleostei</taxon>
        <taxon>Acanthomorphata</taxon>
        <taxon>Ovalentaria</taxon>
        <taxon>Atherinomorphae</taxon>
        <taxon>Cyprinodontiformes</taxon>
        <taxon>Poeciliidae</taxon>
        <taxon>Poeciliinae</taxon>
        <taxon>Gambusia</taxon>
    </lineage>
</organism>
<accession>A0A315W8L1</accession>
<keyword evidence="9 15" id="KW-0862">Zinc</keyword>
<comment type="caution">
    <text evidence="17">The sequence shown here is derived from an EMBL/GenBank/DDBJ whole genome shotgun (WGS) entry which is preliminary data.</text>
</comment>
<protein>
    <recommendedName>
        <fullName evidence="12">Glutathione S-transferase LANCL1</fullName>
        <ecNumber evidence="4">2.5.1.18</ecNumber>
    </recommendedName>
    <alternativeName>
        <fullName evidence="13">LanC-like protein 1</fullName>
    </alternativeName>
</protein>
<sequence>MDTRALKNPYYDYDGNPASTQALFDSQGKLTPAFAQRLSSNISELLAVMENGLNSADPTDCTAYTGWAGIALLYLHLHSVFKEASFLQRALEYVTRSLKHLTHRHDVTFLCGDTGPLAIAAVVYARLQRVQEAEDCINRLLQYQQAVLCGSNGLPDELLYGRVGFLSSLVFLNQQLGPDRIPLHCIQQVSEAVLVSGQQLSRKLRLQNQSPLMYEWYQEQYVGAAHGLAGIYYFLLQVLSLTMMLPPLLWFLLCVLVQPGFVSSEEQVLRLVQPSVDHVCRLRCPSGNYPPCVGDDRDQLVHWCHGAPGVVYMLLQAYKAPSSGGVLLLQVLGNPRYLEEALQCGEVVWRWGLLKKGYGLCHGAAGNAYTFLGLYRLTWDPKHLYRACMFADWCMNYGRHGCRTPDTPYSLFEGRPCCSYQCPLTLAFLLDPNRSVTIQVKERLQIHIVAVLLKGLTTGVSWCLWRSCRSQQPSLAAPYLPESSQRFGSFSPCRHFTI</sequence>
<keyword evidence="7" id="KW-0808">Transferase</keyword>
<dbReference type="GO" id="GO:0005975">
    <property type="term" value="P:carbohydrate metabolic process"/>
    <property type="evidence" value="ECO:0007669"/>
    <property type="project" value="InterPro"/>
</dbReference>
<comment type="subcellular location">
    <subcellularLocation>
        <location evidence="1">Cell membrane</location>
        <topology evidence="1">Peripheral membrane protein</topology>
    </subcellularLocation>
    <subcellularLocation>
        <location evidence="2">Cytoplasm</location>
    </subcellularLocation>
</comment>
<dbReference type="InterPro" id="IPR007822">
    <property type="entry name" value="LANC-like"/>
</dbReference>
<keyword evidence="10 16" id="KW-0472">Membrane</keyword>